<gene>
    <name evidence="1" type="ORF">GMARGA_LOCUS41617</name>
</gene>
<organism evidence="1 2">
    <name type="scientific">Gigaspora margarita</name>
    <dbReference type="NCBI Taxonomy" id="4874"/>
    <lineage>
        <taxon>Eukaryota</taxon>
        <taxon>Fungi</taxon>
        <taxon>Fungi incertae sedis</taxon>
        <taxon>Mucoromycota</taxon>
        <taxon>Glomeromycotina</taxon>
        <taxon>Glomeromycetes</taxon>
        <taxon>Diversisporales</taxon>
        <taxon>Gigasporaceae</taxon>
        <taxon>Gigaspora</taxon>
    </lineage>
</organism>
<feature type="non-terminal residue" evidence="1">
    <location>
        <position position="1"/>
    </location>
</feature>
<name>A0ABN7XC08_GIGMA</name>
<evidence type="ECO:0000313" key="1">
    <source>
        <dbReference type="EMBL" id="CAG8852796.1"/>
    </source>
</evidence>
<dbReference type="EMBL" id="CAJVQB010116177">
    <property type="protein sequence ID" value="CAG8852796.1"/>
    <property type="molecule type" value="Genomic_DNA"/>
</dbReference>
<accession>A0ABN7XC08</accession>
<reference evidence="1 2" key="1">
    <citation type="submission" date="2021-06" db="EMBL/GenBank/DDBJ databases">
        <authorList>
            <person name="Kallberg Y."/>
            <person name="Tangrot J."/>
            <person name="Rosling A."/>
        </authorList>
    </citation>
    <scope>NUCLEOTIDE SEQUENCE [LARGE SCALE GENOMIC DNA]</scope>
    <source>
        <strain evidence="1 2">120-4 pot B 10/14</strain>
    </source>
</reference>
<dbReference type="Proteomes" id="UP000789901">
    <property type="component" value="Unassembled WGS sequence"/>
</dbReference>
<protein>
    <submittedName>
        <fullName evidence="1">42177_t:CDS:1</fullName>
    </submittedName>
</protein>
<comment type="caution">
    <text evidence="1">The sequence shown here is derived from an EMBL/GenBank/DDBJ whole genome shotgun (WGS) entry which is preliminary data.</text>
</comment>
<proteinExistence type="predicted"/>
<evidence type="ECO:0000313" key="2">
    <source>
        <dbReference type="Proteomes" id="UP000789901"/>
    </source>
</evidence>
<sequence>KKFTIDEFLKYLKQIKFLLEENHRLESYLSLEHENIHKDIIALQKNINNLENFHLREGFGEYGVLII</sequence>
<keyword evidence="2" id="KW-1185">Reference proteome</keyword>